<accession>A0A562R9P3</accession>
<sequence>MVLDQKGFGWFGLTCLCFVLLLLNGCAASGTGVSGEKLSLNPVLALYQGPLDHLHAVRSGKCGMQPTCSSYAAQAFGRKSFFDAWFSVFDRLMRCGRDLDHPGIRWIPSPEGPKVFDPVG</sequence>
<dbReference type="OrthoDB" id="1034601at2"/>
<dbReference type="AlphaFoldDB" id="A0A562R9P3"/>
<comment type="caution">
    <text evidence="1">The sequence shown here is derived from an EMBL/GenBank/DDBJ whole genome shotgun (WGS) entry which is preliminary data.</text>
</comment>
<dbReference type="EMBL" id="VLLC01000033">
    <property type="protein sequence ID" value="TWI65801.1"/>
    <property type="molecule type" value="Genomic_DNA"/>
</dbReference>
<evidence type="ECO:0000313" key="1">
    <source>
        <dbReference type="EMBL" id="TWI65801.1"/>
    </source>
</evidence>
<proteinExistence type="predicted"/>
<reference evidence="1 2" key="1">
    <citation type="submission" date="2019-07" db="EMBL/GenBank/DDBJ databases">
        <title>Genome sequencing of 100 strains of the haloalkaliphilic chemolithoautotrophic sulfur-oxidizing bacterium Thioalkalivibrio.</title>
        <authorList>
            <person name="Muyzer G."/>
        </authorList>
    </citation>
    <scope>NUCLEOTIDE SEQUENCE [LARGE SCALE GENOMIC DNA]</scope>
    <source>
        <strain evidence="1 2">ASO4-4</strain>
    </source>
</reference>
<name>A0A562R9P3_9BACT</name>
<keyword evidence="2" id="KW-1185">Reference proteome</keyword>
<protein>
    <submittedName>
        <fullName evidence="1">Hemolytic domain-containing protein</fullName>
    </submittedName>
</protein>
<dbReference type="RefSeq" id="WP_144686475.1">
    <property type="nucleotide sequence ID" value="NZ_VLLC01000033.1"/>
</dbReference>
<dbReference type="Pfam" id="PF01809">
    <property type="entry name" value="YidD"/>
    <property type="match status" value="1"/>
</dbReference>
<organism evidence="1 2">
    <name type="scientific">Desulfobotulus alkaliphilus</name>
    <dbReference type="NCBI Taxonomy" id="622671"/>
    <lineage>
        <taxon>Bacteria</taxon>
        <taxon>Pseudomonadati</taxon>
        <taxon>Thermodesulfobacteriota</taxon>
        <taxon>Desulfobacteria</taxon>
        <taxon>Desulfobacterales</taxon>
        <taxon>Desulfobacteraceae</taxon>
        <taxon>Desulfobotulus</taxon>
    </lineage>
</organism>
<dbReference type="Proteomes" id="UP000318307">
    <property type="component" value="Unassembled WGS sequence"/>
</dbReference>
<gene>
    <name evidence="1" type="ORF">LZ24_02987</name>
</gene>
<dbReference type="InterPro" id="IPR002696">
    <property type="entry name" value="Membr_insert_effic_factor_YidD"/>
</dbReference>
<evidence type="ECO:0000313" key="2">
    <source>
        <dbReference type="Proteomes" id="UP000318307"/>
    </source>
</evidence>